<reference evidence="3" key="1">
    <citation type="journal article" date="2020" name="Stud. Mycol.">
        <title>101 Dothideomycetes genomes: a test case for predicting lifestyles and emergence of pathogens.</title>
        <authorList>
            <person name="Haridas S."/>
            <person name="Albert R."/>
            <person name="Binder M."/>
            <person name="Bloem J."/>
            <person name="Labutti K."/>
            <person name="Salamov A."/>
            <person name="Andreopoulos B."/>
            <person name="Baker S."/>
            <person name="Barry K."/>
            <person name="Bills G."/>
            <person name="Bluhm B."/>
            <person name="Cannon C."/>
            <person name="Castanera R."/>
            <person name="Culley D."/>
            <person name="Daum C."/>
            <person name="Ezra D."/>
            <person name="Gonzalez J."/>
            <person name="Henrissat B."/>
            <person name="Kuo A."/>
            <person name="Liang C."/>
            <person name="Lipzen A."/>
            <person name="Lutzoni F."/>
            <person name="Magnuson J."/>
            <person name="Mondo S."/>
            <person name="Nolan M."/>
            <person name="Ohm R."/>
            <person name="Pangilinan J."/>
            <person name="Park H.-J."/>
            <person name="Ramirez L."/>
            <person name="Alfaro M."/>
            <person name="Sun H."/>
            <person name="Tritt A."/>
            <person name="Yoshinaga Y."/>
            <person name="Zwiers L.-H."/>
            <person name="Turgeon B."/>
            <person name="Goodwin S."/>
            <person name="Spatafora J."/>
            <person name="Crous P."/>
            <person name="Grigoriev I."/>
        </authorList>
    </citation>
    <scope>NUCLEOTIDE SEQUENCE</scope>
    <source>
        <strain evidence="3">CBS 113818</strain>
    </source>
</reference>
<evidence type="ECO:0000313" key="4">
    <source>
        <dbReference type="Proteomes" id="UP000799424"/>
    </source>
</evidence>
<evidence type="ECO:0000256" key="2">
    <source>
        <dbReference type="SAM" id="SignalP"/>
    </source>
</evidence>
<feature type="region of interest" description="Disordered" evidence="1">
    <location>
        <begin position="62"/>
        <end position="100"/>
    </location>
</feature>
<feature type="signal peptide" evidence="2">
    <location>
        <begin position="1"/>
        <end position="33"/>
    </location>
</feature>
<dbReference type="AlphaFoldDB" id="A0A6A7AAG6"/>
<evidence type="ECO:0000256" key="1">
    <source>
        <dbReference type="SAM" id="MobiDB-lite"/>
    </source>
</evidence>
<feature type="compositionally biased region" description="Polar residues" evidence="1">
    <location>
        <begin position="72"/>
        <end position="88"/>
    </location>
</feature>
<feature type="chain" id="PRO_5025593086" evidence="2">
    <location>
        <begin position="34"/>
        <end position="517"/>
    </location>
</feature>
<keyword evidence="4" id="KW-1185">Reference proteome</keyword>
<organism evidence="3 4">
    <name type="scientific">Ophiobolus disseminans</name>
    <dbReference type="NCBI Taxonomy" id="1469910"/>
    <lineage>
        <taxon>Eukaryota</taxon>
        <taxon>Fungi</taxon>
        <taxon>Dikarya</taxon>
        <taxon>Ascomycota</taxon>
        <taxon>Pezizomycotina</taxon>
        <taxon>Dothideomycetes</taxon>
        <taxon>Pleosporomycetidae</taxon>
        <taxon>Pleosporales</taxon>
        <taxon>Pleosporineae</taxon>
        <taxon>Phaeosphaeriaceae</taxon>
        <taxon>Ophiobolus</taxon>
    </lineage>
</organism>
<sequence>MFNVSLEPSGRVLPLFLCHILCLCATWVQLAQAHPQSGTGEYATAALLGLIPSAPRSAIIPSAPIPSQANPTGSAPASLLTSGLIPSQAPSPNPPLVSLSTPAPIPSAPVLPGPPLISPIPSLSLTPGLGPIPSAPIVTDAPSLINSSRVTTIGTPQMTSTDQGLKPIPPAETRVGDPNGHHEITEPNFSVTKPCRACSPIIEITATGWLDSPAEEQHETSTALIRTRISAGPSNILISQAPSGGNFVIGGSITVTPGQTVTVDNVPVAIQTTGNSVEVVVGTTIIPLQPKPMKSNKGPRTTYMPSSLPPVLTFGSETIVANQQSQYVISGQTLLPGGPAITVSGTTMSLAPSATVIVVNGASSTIVPRFGNIWTTAAPALTFNNRVYTANRAGYITISPGTVLKPGGEAITVDGTTLSLDHSGTAVVVQGSTSVLQPVTTVVTLTRSAGAGGQGGGHAGYTSGGTWALPTGKSVDVPAKPVSGGGALNPGYTGTDGCLGSALLLIWWGLGFLAVGL</sequence>
<feature type="compositionally biased region" description="Low complexity" evidence="1">
    <location>
        <begin position="62"/>
        <end position="71"/>
    </location>
</feature>
<proteinExistence type="predicted"/>
<name>A0A6A7AAG6_9PLEO</name>
<dbReference type="OrthoDB" id="3642826at2759"/>
<keyword evidence="2" id="KW-0732">Signal</keyword>
<dbReference type="EMBL" id="MU006220">
    <property type="protein sequence ID" value="KAF2829844.1"/>
    <property type="molecule type" value="Genomic_DNA"/>
</dbReference>
<protein>
    <submittedName>
        <fullName evidence="3">Uncharacterized protein</fullName>
    </submittedName>
</protein>
<dbReference type="Proteomes" id="UP000799424">
    <property type="component" value="Unassembled WGS sequence"/>
</dbReference>
<evidence type="ECO:0000313" key="3">
    <source>
        <dbReference type="EMBL" id="KAF2829844.1"/>
    </source>
</evidence>
<gene>
    <name evidence="3" type="ORF">CC86DRAFT_443940</name>
</gene>
<accession>A0A6A7AAG6</accession>